<keyword evidence="2" id="KW-0964">Secreted</keyword>
<keyword evidence="3" id="KW-0245">EGF-like domain</keyword>
<dbReference type="PROSITE" id="PS01186">
    <property type="entry name" value="EGF_2"/>
    <property type="match status" value="2"/>
</dbReference>
<comment type="subcellular location">
    <subcellularLocation>
        <location evidence="1">Secreted</location>
    </subcellularLocation>
</comment>
<dbReference type="InterPro" id="IPR018097">
    <property type="entry name" value="EGF_Ca-bd_CS"/>
</dbReference>
<evidence type="ECO:0000313" key="11">
    <source>
        <dbReference type="EMBL" id="KAI6654388.1"/>
    </source>
</evidence>
<evidence type="ECO:0000256" key="9">
    <source>
        <dbReference type="SAM" id="SignalP"/>
    </source>
</evidence>
<gene>
    <name evidence="11" type="ORF">LOD99_785</name>
</gene>
<keyword evidence="7" id="KW-0325">Glycoprotein</keyword>
<dbReference type="SUPFAM" id="SSF57184">
    <property type="entry name" value="Growth factor receptor domain"/>
    <property type="match status" value="1"/>
</dbReference>
<evidence type="ECO:0000259" key="10">
    <source>
        <dbReference type="PROSITE" id="PS01186"/>
    </source>
</evidence>
<dbReference type="InterPro" id="IPR049883">
    <property type="entry name" value="NOTCH1_EGF-like"/>
</dbReference>
<evidence type="ECO:0000256" key="7">
    <source>
        <dbReference type="ARBA" id="ARBA00023180"/>
    </source>
</evidence>
<feature type="domain" description="EGF-like" evidence="10">
    <location>
        <begin position="119"/>
        <end position="134"/>
    </location>
</feature>
<dbReference type="Pfam" id="PF07645">
    <property type="entry name" value="EGF_CA"/>
    <property type="match status" value="2"/>
</dbReference>
<evidence type="ECO:0000256" key="3">
    <source>
        <dbReference type="ARBA" id="ARBA00022536"/>
    </source>
</evidence>
<organism evidence="11 12">
    <name type="scientific">Oopsacas minuta</name>
    <dbReference type="NCBI Taxonomy" id="111878"/>
    <lineage>
        <taxon>Eukaryota</taxon>
        <taxon>Metazoa</taxon>
        <taxon>Porifera</taxon>
        <taxon>Hexactinellida</taxon>
        <taxon>Hexasterophora</taxon>
        <taxon>Lyssacinosida</taxon>
        <taxon>Leucopsacidae</taxon>
        <taxon>Oopsacas</taxon>
    </lineage>
</organism>
<protein>
    <submittedName>
        <fullName evidence="11">Fibrillin-2</fullName>
    </submittedName>
</protein>
<dbReference type="InterPro" id="IPR052080">
    <property type="entry name" value="vWF_C/EGF_Fibrillin"/>
</dbReference>
<dbReference type="PROSITE" id="PS01187">
    <property type="entry name" value="EGF_CA"/>
    <property type="match status" value="1"/>
</dbReference>
<dbReference type="FunFam" id="2.10.25.10:FF:000240">
    <property type="entry name" value="Vitamin K-dependent protein S"/>
    <property type="match status" value="1"/>
</dbReference>
<accession>A0AAV7JZH9</accession>
<dbReference type="PANTHER" id="PTHR47333:SF4">
    <property type="entry name" value="EGF-LIKE DOMAIN-CONTAINING PROTEIN"/>
    <property type="match status" value="1"/>
</dbReference>
<comment type="caution">
    <text evidence="11">The sequence shown here is derived from an EMBL/GenBank/DDBJ whole genome shotgun (WGS) entry which is preliminary data.</text>
</comment>
<evidence type="ECO:0000256" key="1">
    <source>
        <dbReference type="ARBA" id="ARBA00004613"/>
    </source>
</evidence>
<dbReference type="Gene3D" id="2.10.25.10">
    <property type="entry name" value="Laminin"/>
    <property type="match status" value="3"/>
</dbReference>
<dbReference type="InterPro" id="IPR000742">
    <property type="entry name" value="EGF"/>
</dbReference>
<evidence type="ECO:0000256" key="6">
    <source>
        <dbReference type="ARBA" id="ARBA00023157"/>
    </source>
</evidence>
<keyword evidence="8" id="KW-0812">Transmembrane</keyword>
<dbReference type="EMBL" id="JAKMXF010000222">
    <property type="protein sequence ID" value="KAI6654388.1"/>
    <property type="molecule type" value="Genomic_DNA"/>
</dbReference>
<keyword evidence="5" id="KW-0677">Repeat</keyword>
<dbReference type="PANTHER" id="PTHR47333">
    <property type="entry name" value="VON WILLEBRAND FACTOR C AND EGF DOMAIN-CONTAINING PROTEIN"/>
    <property type="match status" value="1"/>
</dbReference>
<reference evidence="11 12" key="1">
    <citation type="journal article" date="2023" name="BMC Biol.">
        <title>The compact genome of the sponge Oopsacas minuta (Hexactinellida) is lacking key metazoan core genes.</title>
        <authorList>
            <person name="Santini S."/>
            <person name="Schenkelaars Q."/>
            <person name="Jourda C."/>
            <person name="Duchesne M."/>
            <person name="Belahbib H."/>
            <person name="Rocher C."/>
            <person name="Selva M."/>
            <person name="Riesgo A."/>
            <person name="Vervoort M."/>
            <person name="Leys S.P."/>
            <person name="Kodjabachian L."/>
            <person name="Le Bivic A."/>
            <person name="Borchiellini C."/>
            <person name="Claverie J.M."/>
            <person name="Renard E."/>
        </authorList>
    </citation>
    <scope>NUCLEOTIDE SEQUENCE [LARGE SCALE GENOMIC DNA]</scope>
    <source>
        <strain evidence="11">SPO-2</strain>
    </source>
</reference>
<keyword evidence="4 9" id="KW-0732">Signal</keyword>
<feature type="chain" id="PRO_5044023568" evidence="9">
    <location>
        <begin position="29"/>
        <end position="236"/>
    </location>
</feature>
<evidence type="ECO:0000256" key="8">
    <source>
        <dbReference type="SAM" id="Phobius"/>
    </source>
</evidence>
<feature type="signal peptide" evidence="9">
    <location>
        <begin position="1"/>
        <end position="28"/>
    </location>
</feature>
<dbReference type="InterPro" id="IPR001881">
    <property type="entry name" value="EGF-like_Ca-bd_dom"/>
</dbReference>
<keyword evidence="8" id="KW-0472">Membrane</keyword>
<keyword evidence="12" id="KW-1185">Reference proteome</keyword>
<dbReference type="InterPro" id="IPR009030">
    <property type="entry name" value="Growth_fac_rcpt_cys_sf"/>
</dbReference>
<dbReference type="SMART" id="SM00179">
    <property type="entry name" value="EGF_CA"/>
    <property type="match status" value="2"/>
</dbReference>
<keyword evidence="8" id="KW-1133">Transmembrane helix</keyword>
<sequence length="236" mass="26385">MSFNFSTMLSAYNLLFLLLMSYTILLNAKHDEFSGYGEWEYFGENEFGLEMSGDGTFDCEELNDCEQQCFNIDNNQYCFCHRGYELNDDSLSCSDIDECNYENGQCSHICVNKIGSYMCTCELGFTREGDGISCTDINECEEKIDNCEQTCINEIGGYRCGCTAGYISIANHSNCIPDLVQPITADKLTLVLGSILIFLCLLGIIAFTIAIFSTVSMVTSMKSKNVVHLERTQANI</sequence>
<feature type="transmembrane region" description="Helical" evidence="8">
    <location>
        <begin position="190"/>
        <end position="215"/>
    </location>
</feature>
<dbReference type="InterPro" id="IPR000152">
    <property type="entry name" value="EGF-type_Asp/Asn_hydroxyl_site"/>
</dbReference>
<feature type="domain" description="EGF-like" evidence="10">
    <location>
        <begin position="160"/>
        <end position="175"/>
    </location>
</feature>
<evidence type="ECO:0000256" key="2">
    <source>
        <dbReference type="ARBA" id="ARBA00022525"/>
    </source>
</evidence>
<keyword evidence="6" id="KW-1015">Disulfide bond</keyword>
<name>A0AAV7JZH9_9METZ</name>
<proteinExistence type="predicted"/>
<dbReference type="GO" id="GO:0005509">
    <property type="term" value="F:calcium ion binding"/>
    <property type="evidence" value="ECO:0007669"/>
    <property type="project" value="InterPro"/>
</dbReference>
<dbReference type="CDD" id="cd00054">
    <property type="entry name" value="EGF_CA"/>
    <property type="match status" value="2"/>
</dbReference>
<dbReference type="Proteomes" id="UP001165289">
    <property type="component" value="Unassembled WGS sequence"/>
</dbReference>
<evidence type="ECO:0000256" key="4">
    <source>
        <dbReference type="ARBA" id="ARBA00022729"/>
    </source>
</evidence>
<dbReference type="PROSITE" id="PS00010">
    <property type="entry name" value="ASX_HYDROXYL"/>
    <property type="match status" value="1"/>
</dbReference>
<evidence type="ECO:0000313" key="12">
    <source>
        <dbReference type="Proteomes" id="UP001165289"/>
    </source>
</evidence>
<dbReference type="SMART" id="SM00181">
    <property type="entry name" value="EGF"/>
    <property type="match status" value="3"/>
</dbReference>
<dbReference type="AlphaFoldDB" id="A0AAV7JZH9"/>
<evidence type="ECO:0000256" key="5">
    <source>
        <dbReference type="ARBA" id="ARBA00022737"/>
    </source>
</evidence>
<dbReference type="GO" id="GO:0005576">
    <property type="term" value="C:extracellular region"/>
    <property type="evidence" value="ECO:0007669"/>
    <property type="project" value="UniProtKB-SubCell"/>
</dbReference>